<dbReference type="Pfam" id="PF05979">
    <property type="entry name" value="DUF896"/>
    <property type="match status" value="1"/>
</dbReference>
<name>A0AAX1TMW5_9FUSO</name>
<organism evidence="2 3">
    <name type="scientific">Fusobacterium ulcerans</name>
    <dbReference type="NCBI Taxonomy" id="861"/>
    <lineage>
        <taxon>Bacteria</taxon>
        <taxon>Fusobacteriati</taxon>
        <taxon>Fusobacteriota</taxon>
        <taxon>Fusobacteriia</taxon>
        <taxon>Fusobacteriales</taxon>
        <taxon>Fusobacteriaceae</taxon>
        <taxon>Fusobacterium</taxon>
    </lineage>
</organism>
<dbReference type="AlphaFoldDB" id="A0AAX1TMW5"/>
<dbReference type="EMBL" id="LS483487">
    <property type="protein sequence ID" value="SQJ02962.1"/>
    <property type="molecule type" value="Genomic_DNA"/>
</dbReference>
<evidence type="ECO:0000256" key="1">
    <source>
        <dbReference type="ARBA" id="ARBA00022490"/>
    </source>
</evidence>
<dbReference type="PANTHER" id="PTHR37300">
    <property type="entry name" value="UPF0291 PROTEIN CBO2609/CLC_2481"/>
    <property type="match status" value="1"/>
</dbReference>
<keyword evidence="1" id="KW-0963">Cytoplasm</keyword>
<reference evidence="2 3" key="1">
    <citation type="submission" date="2018-06" db="EMBL/GenBank/DDBJ databases">
        <authorList>
            <consortium name="Pathogen Informatics"/>
            <person name="Doyle S."/>
        </authorList>
    </citation>
    <scope>NUCLEOTIDE SEQUENCE [LARGE SCALE GENOMIC DNA]</scope>
    <source>
        <strain evidence="2 3">NCTC12112</strain>
    </source>
</reference>
<proteinExistence type="predicted"/>
<evidence type="ECO:0000313" key="3">
    <source>
        <dbReference type="Proteomes" id="UP000249008"/>
    </source>
</evidence>
<gene>
    <name evidence="2" type="ORF">NCTC12112_01618</name>
</gene>
<dbReference type="PANTHER" id="PTHR37300:SF1">
    <property type="entry name" value="UPF0291 PROTEIN YNZC"/>
    <property type="match status" value="1"/>
</dbReference>
<dbReference type="RefSeq" id="WP_005977049.1">
    <property type="nucleotide sequence ID" value="NZ_BAABXY010000001.1"/>
</dbReference>
<dbReference type="Gene3D" id="1.10.287.540">
    <property type="entry name" value="Helix hairpin bin"/>
    <property type="match status" value="1"/>
</dbReference>
<dbReference type="InterPro" id="IPR009242">
    <property type="entry name" value="DUF896"/>
</dbReference>
<dbReference type="KEGG" id="ful:C4N20_15210"/>
<accession>A0AAX1TMW5</accession>
<dbReference type="Proteomes" id="UP000249008">
    <property type="component" value="Chromosome 1"/>
</dbReference>
<sequence>MEMNKIIEKINYFTKLSRERELTLDEKKERELFRKMYMEQFRAQVKGHLDNITIVDGEVENSTKII</sequence>
<protein>
    <submittedName>
        <fullName evidence="2">Uncharacterized protein conserved in bacteria</fullName>
    </submittedName>
</protein>
<dbReference type="GeneID" id="78456175"/>
<evidence type="ECO:0000313" key="2">
    <source>
        <dbReference type="EMBL" id="SQJ02962.1"/>
    </source>
</evidence>
<dbReference type="SUPFAM" id="SSF158221">
    <property type="entry name" value="YnzC-like"/>
    <property type="match status" value="1"/>
</dbReference>